<dbReference type="SUPFAM" id="SSF51735">
    <property type="entry name" value="NAD(P)-binding Rossmann-fold domains"/>
    <property type="match status" value="1"/>
</dbReference>
<feature type="domain" description="Pyrroline-5-carboxylate reductase dimerisation" evidence="10">
    <location>
        <begin position="159"/>
        <end position="263"/>
    </location>
</feature>
<evidence type="ECO:0000256" key="8">
    <source>
        <dbReference type="RuleBase" id="RU003903"/>
    </source>
</evidence>
<dbReference type="Gene3D" id="1.10.3730.10">
    <property type="entry name" value="ProC C-terminal domain-like"/>
    <property type="match status" value="1"/>
</dbReference>
<comment type="caution">
    <text evidence="11">The sequence shown here is derived from an EMBL/GenBank/DDBJ whole genome shotgun (WGS) entry which is preliminary data.</text>
</comment>
<sequence>MTRVALLGGGVMGEAVLSGLLASGHAADDLVVAEKRAERAAELTVRHGVATASGPEAVRGADVVLVVVKPADVAGVLGEVAGQLAEGALVVSLCAGVSTAAVEDVLPAGTPVVRVMPNTPARIGQGMAAASAGRHASAEQVARVVELLAGTGRVVEVPEKLQDAVTAVSGSGPAYLFLVAEAMTDAAVTLGLPRDTARELVTQTLLGSATLLAENGEHPTLLREQVTSPGGTTAAALAVLEQHGLRAAFGDALTAARDRSVELGG</sequence>
<comment type="similarity">
    <text evidence="1 5 8">Belongs to the pyrroline-5-carboxylate reductase family.</text>
</comment>
<dbReference type="InterPro" id="IPR028939">
    <property type="entry name" value="P5C_Rdtase_cat_N"/>
</dbReference>
<comment type="pathway">
    <text evidence="5 8">Amino-acid biosynthesis; L-proline biosynthesis; L-proline from L-glutamate 5-semialdehyde: step 1/1.</text>
</comment>
<dbReference type="Pfam" id="PF14748">
    <property type="entry name" value="P5CR_dimer"/>
    <property type="match status" value="1"/>
</dbReference>
<dbReference type="InterPro" id="IPR000304">
    <property type="entry name" value="Pyrroline-COOH_reductase"/>
</dbReference>
<dbReference type="InterPro" id="IPR008927">
    <property type="entry name" value="6-PGluconate_DH-like_C_sf"/>
</dbReference>
<evidence type="ECO:0000256" key="4">
    <source>
        <dbReference type="ARBA" id="ARBA00058118"/>
    </source>
</evidence>
<dbReference type="InterPro" id="IPR053790">
    <property type="entry name" value="P5CR-like_CS"/>
</dbReference>
<comment type="function">
    <text evidence="4 5">Catalyzes the reduction of 1-pyrroline-5-carboxylate (PCA) to L-proline.</text>
</comment>
<comment type="catalytic activity">
    <reaction evidence="5 8">
        <text>L-proline + NADP(+) = (S)-1-pyrroline-5-carboxylate + NADPH + 2 H(+)</text>
        <dbReference type="Rhea" id="RHEA:14109"/>
        <dbReference type="ChEBI" id="CHEBI:15378"/>
        <dbReference type="ChEBI" id="CHEBI:17388"/>
        <dbReference type="ChEBI" id="CHEBI:57783"/>
        <dbReference type="ChEBI" id="CHEBI:58349"/>
        <dbReference type="ChEBI" id="CHEBI:60039"/>
        <dbReference type="EC" id="1.5.1.2"/>
    </reaction>
</comment>
<dbReference type="Gene3D" id="3.40.50.720">
    <property type="entry name" value="NAD(P)-binding Rossmann-like Domain"/>
    <property type="match status" value="1"/>
</dbReference>
<evidence type="ECO:0000256" key="5">
    <source>
        <dbReference type="HAMAP-Rule" id="MF_01925"/>
    </source>
</evidence>
<dbReference type="InterPro" id="IPR036291">
    <property type="entry name" value="NAD(P)-bd_dom_sf"/>
</dbReference>
<feature type="domain" description="Pyrroline-5-carboxylate reductase catalytic N-terminal" evidence="9">
    <location>
        <begin position="3"/>
        <end position="96"/>
    </location>
</feature>
<keyword evidence="5 8" id="KW-0028">Amino-acid biosynthesis</keyword>
<dbReference type="NCBIfam" id="TIGR00112">
    <property type="entry name" value="proC"/>
    <property type="match status" value="1"/>
</dbReference>
<organism evidence="11 12">
    <name type="scientific">Enemella dayhoffiae</name>
    <dbReference type="NCBI Taxonomy" id="2016507"/>
    <lineage>
        <taxon>Bacteria</taxon>
        <taxon>Bacillati</taxon>
        <taxon>Actinomycetota</taxon>
        <taxon>Actinomycetes</taxon>
        <taxon>Propionibacteriales</taxon>
        <taxon>Propionibacteriaceae</taxon>
        <taxon>Enemella</taxon>
    </lineage>
</organism>
<dbReference type="InterPro" id="IPR029036">
    <property type="entry name" value="P5CR_dimer"/>
</dbReference>
<dbReference type="Proteomes" id="UP000216311">
    <property type="component" value="Unassembled WGS sequence"/>
</dbReference>
<keyword evidence="12" id="KW-1185">Reference proteome</keyword>
<dbReference type="EMBL" id="NMVQ01000009">
    <property type="protein sequence ID" value="OYO22783.1"/>
    <property type="molecule type" value="Genomic_DNA"/>
</dbReference>
<dbReference type="PANTHER" id="PTHR11645">
    <property type="entry name" value="PYRROLINE-5-CARBOXYLATE REDUCTASE"/>
    <property type="match status" value="1"/>
</dbReference>
<evidence type="ECO:0000313" key="12">
    <source>
        <dbReference type="Proteomes" id="UP000216311"/>
    </source>
</evidence>
<evidence type="ECO:0000256" key="2">
    <source>
        <dbReference type="ARBA" id="ARBA00022857"/>
    </source>
</evidence>
<dbReference type="SUPFAM" id="SSF48179">
    <property type="entry name" value="6-phosphogluconate dehydrogenase C-terminal domain-like"/>
    <property type="match status" value="1"/>
</dbReference>
<dbReference type="GO" id="GO:0005737">
    <property type="term" value="C:cytoplasm"/>
    <property type="evidence" value="ECO:0007669"/>
    <property type="project" value="UniProtKB-SubCell"/>
</dbReference>
<dbReference type="AlphaFoldDB" id="A0A255H6J1"/>
<name>A0A255H6J1_9ACTN</name>
<dbReference type="PANTHER" id="PTHR11645:SF0">
    <property type="entry name" value="PYRROLINE-5-CARBOXYLATE REDUCTASE 3"/>
    <property type="match status" value="1"/>
</dbReference>
<evidence type="ECO:0000256" key="7">
    <source>
        <dbReference type="PIRSR" id="PIRSR000193-1"/>
    </source>
</evidence>
<dbReference type="PIRSF" id="PIRSF000193">
    <property type="entry name" value="Pyrrol-5-carb_rd"/>
    <property type="match status" value="1"/>
</dbReference>
<keyword evidence="3 5" id="KW-0560">Oxidoreductase</keyword>
<dbReference type="HAMAP" id="MF_01925">
    <property type="entry name" value="P5C_reductase"/>
    <property type="match status" value="1"/>
</dbReference>
<dbReference type="Pfam" id="PF03807">
    <property type="entry name" value="F420_oxidored"/>
    <property type="match status" value="1"/>
</dbReference>
<keyword evidence="2 5" id="KW-0521">NADP</keyword>
<dbReference type="EC" id="1.5.1.2" evidence="5 6"/>
<dbReference type="FunFam" id="1.10.3730.10:FF:000001">
    <property type="entry name" value="Pyrroline-5-carboxylate reductase"/>
    <property type="match status" value="1"/>
</dbReference>
<protein>
    <recommendedName>
        <fullName evidence="5 6">Pyrroline-5-carboxylate reductase</fullName>
        <shortName evidence="5">P5C reductase</shortName>
        <shortName evidence="5">P5CR</shortName>
        <ecNumber evidence="5 6">1.5.1.2</ecNumber>
    </recommendedName>
    <alternativeName>
        <fullName evidence="5">PCA reductase</fullName>
    </alternativeName>
</protein>
<dbReference type="RefSeq" id="WP_094363429.1">
    <property type="nucleotide sequence ID" value="NZ_NMVQ01000009.1"/>
</dbReference>
<evidence type="ECO:0000259" key="10">
    <source>
        <dbReference type="Pfam" id="PF14748"/>
    </source>
</evidence>
<evidence type="ECO:0000313" key="11">
    <source>
        <dbReference type="EMBL" id="OYO22783.1"/>
    </source>
</evidence>
<reference evidence="11 12" key="1">
    <citation type="submission" date="2017-07" db="EMBL/GenBank/DDBJ databases">
        <title>Draft whole genome sequences of clinical Proprionibacteriaceae strains.</title>
        <authorList>
            <person name="Bernier A.-M."/>
            <person name="Bernard K."/>
            <person name="Domingo M.-C."/>
        </authorList>
    </citation>
    <scope>NUCLEOTIDE SEQUENCE [LARGE SCALE GENOMIC DNA]</scope>
    <source>
        <strain evidence="11 12">NML 130396</strain>
    </source>
</reference>
<comment type="catalytic activity">
    <reaction evidence="5">
        <text>L-proline + NAD(+) = (S)-1-pyrroline-5-carboxylate + NADH + 2 H(+)</text>
        <dbReference type="Rhea" id="RHEA:14105"/>
        <dbReference type="ChEBI" id="CHEBI:15378"/>
        <dbReference type="ChEBI" id="CHEBI:17388"/>
        <dbReference type="ChEBI" id="CHEBI:57540"/>
        <dbReference type="ChEBI" id="CHEBI:57945"/>
        <dbReference type="ChEBI" id="CHEBI:60039"/>
        <dbReference type="EC" id="1.5.1.2"/>
    </reaction>
</comment>
<keyword evidence="5 8" id="KW-0641">Proline biosynthesis</keyword>
<evidence type="ECO:0000256" key="3">
    <source>
        <dbReference type="ARBA" id="ARBA00023002"/>
    </source>
</evidence>
<gene>
    <name evidence="5 11" type="primary">proC</name>
    <name evidence="11" type="ORF">CGZ93_06960</name>
</gene>
<accession>A0A255H6J1</accession>
<dbReference type="OrthoDB" id="9805754at2"/>
<dbReference type="GO" id="GO:0055129">
    <property type="term" value="P:L-proline biosynthetic process"/>
    <property type="evidence" value="ECO:0007669"/>
    <property type="project" value="UniProtKB-UniRule"/>
</dbReference>
<feature type="binding site" evidence="7">
    <location>
        <begin position="7"/>
        <end position="12"/>
    </location>
    <ligand>
        <name>NADP(+)</name>
        <dbReference type="ChEBI" id="CHEBI:58349"/>
    </ligand>
</feature>
<evidence type="ECO:0000259" key="9">
    <source>
        <dbReference type="Pfam" id="PF03807"/>
    </source>
</evidence>
<evidence type="ECO:0000256" key="6">
    <source>
        <dbReference type="NCBIfam" id="TIGR00112"/>
    </source>
</evidence>
<keyword evidence="5" id="KW-0963">Cytoplasm</keyword>
<dbReference type="PROSITE" id="PS00521">
    <property type="entry name" value="P5CR"/>
    <property type="match status" value="1"/>
</dbReference>
<proteinExistence type="inferred from homology"/>
<dbReference type="GO" id="GO:0004735">
    <property type="term" value="F:pyrroline-5-carboxylate reductase activity"/>
    <property type="evidence" value="ECO:0007669"/>
    <property type="project" value="UniProtKB-UniRule"/>
</dbReference>
<evidence type="ECO:0000256" key="1">
    <source>
        <dbReference type="ARBA" id="ARBA00005525"/>
    </source>
</evidence>
<dbReference type="UniPathway" id="UPA00098">
    <property type="reaction ID" value="UER00361"/>
</dbReference>
<comment type="subcellular location">
    <subcellularLocation>
        <location evidence="5">Cytoplasm</location>
    </subcellularLocation>
</comment>